<protein>
    <submittedName>
        <fullName evidence="1">Uncharacterized protein</fullName>
    </submittedName>
</protein>
<sequence length="147" mass="15677">MLPKLSQVLVLTVLFTAFIGQAVGYNMFNSCEESRGVSSSNLGSSNLIVSNVTASVHNDFKTSLDNTLSSTKVESSEHVKSQVDCCTDECCDGACVCIANGCTSAMSLNVELIPATSMLLSESPYLQSFAQPKSIATSRYRPPIFTS</sequence>
<gene>
    <name evidence="1" type="ORF">BTO11_15905</name>
</gene>
<reference evidence="1 2" key="1">
    <citation type="submission" date="2016-12" db="EMBL/GenBank/DDBJ databases">
        <title>Diversity of luminous bacteria.</title>
        <authorList>
            <person name="Yoshizawa S."/>
            <person name="Kogure K."/>
        </authorList>
    </citation>
    <scope>NUCLEOTIDE SEQUENCE [LARGE SCALE GENOMIC DNA]</scope>
    <source>
        <strain evidence="1 2">SA4-48</strain>
    </source>
</reference>
<keyword evidence="2" id="KW-1185">Reference proteome</keyword>
<organism evidence="1 2">
    <name type="scientific">Psychrosphaera saromensis</name>
    <dbReference type="NCBI Taxonomy" id="716813"/>
    <lineage>
        <taxon>Bacteria</taxon>
        <taxon>Pseudomonadati</taxon>
        <taxon>Pseudomonadota</taxon>
        <taxon>Gammaproteobacteria</taxon>
        <taxon>Alteromonadales</taxon>
        <taxon>Pseudoalteromonadaceae</taxon>
        <taxon>Psychrosphaera</taxon>
    </lineage>
</organism>
<comment type="caution">
    <text evidence="1">The sequence shown here is derived from an EMBL/GenBank/DDBJ whole genome shotgun (WGS) entry which is preliminary data.</text>
</comment>
<dbReference type="AlphaFoldDB" id="A0A2S7UZQ9"/>
<dbReference type="Proteomes" id="UP000239007">
    <property type="component" value="Unassembled WGS sequence"/>
</dbReference>
<proteinExistence type="predicted"/>
<evidence type="ECO:0000313" key="1">
    <source>
        <dbReference type="EMBL" id="PQJ54992.1"/>
    </source>
</evidence>
<name>A0A2S7UZQ9_9GAMM</name>
<evidence type="ECO:0000313" key="2">
    <source>
        <dbReference type="Proteomes" id="UP000239007"/>
    </source>
</evidence>
<dbReference type="EMBL" id="MSCH01000003">
    <property type="protein sequence ID" value="PQJ54992.1"/>
    <property type="molecule type" value="Genomic_DNA"/>
</dbReference>
<accession>A0A2S7UZQ9</accession>